<sequence>MLSFLIWIVVFILCWPLALLALLLYPLVWLVLLPFRLIGITVDAVFELLRAILFLPARILGYKPN</sequence>
<keyword evidence="1" id="KW-0472">Membrane</keyword>
<evidence type="ECO:0000313" key="3">
    <source>
        <dbReference type="Proteomes" id="UP000643610"/>
    </source>
</evidence>
<proteinExistence type="predicted"/>
<accession>A0ABR6XK91</accession>
<feature type="transmembrane region" description="Helical" evidence="1">
    <location>
        <begin position="6"/>
        <end position="32"/>
    </location>
</feature>
<keyword evidence="1" id="KW-1133">Transmembrane helix</keyword>
<organism evidence="2 3">
    <name type="scientific">Undibacterium amnicola</name>
    <dbReference type="NCBI Taxonomy" id="1834038"/>
    <lineage>
        <taxon>Bacteria</taxon>
        <taxon>Pseudomonadati</taxon>
        <taxon>Pseudomonadota</taxon>
        <taxon>Betaproteobacteria</taxon>
        <taxon>Burkholderiales</taxon>
        <taxon>Oxalobacteraceae</taxon>
        <taxon>Undibacterium</taxon>
    </lineage>
</organism>
<gene>
    <name evidence="2" type="ORF">H8K33_00245</name>
</gene>
<name>A0ABR6XK91_9BURK</name>
<reference evidence="2 3" key="1">
    <citation type="submission" date="2020-08" db="EMBL/GenBank/DDBJ databases">
        <title>Novel species isolated from subtropical streams in China.</title>
        <authorList>
            <person name="Lu H."/>
        </authorList>
    </citation>
    <scope>NUCLEOTIDE SEQUENCE [LARGE SCALE GENOMIC DNA]</scope>
    <source>
        <strain evidence="2 3">KCTC 52442</strain>
    </source>
</reference>
<keyword evidence="1" id="KW-0812">Transmembrane</keyword>
<dbReference type="RefSeq" id="WP_186888986.1">
    <property type="nucleotide sequence ID" value="NZ_JACOFU010000001.1"/>
</dbReference>
<evidence type="ECO:0000256" key="1">
    <source>
        <dbReference type="SAM" id="Phobius"/>
    </source>
</evidence>
<dbReference type="EMBL" id="JACOFU010000001">
    <property type="protein sequence ID" value="MBC3829930.1"/>
    <property type="molecule type" value="Genomic_DNA"/>
</dbReference>
<dbReference type="Proteomes" id="UP000643610">
    <property type="component" value="Unassembled WGS sequence"/>
</dbReference>
<comment type="caution">
    <text evidence="2">The sequence shown here is derived from an EMBL/GenBank/DDBJ whole genome shotgun (WGS) entry which is preliminary data.</text>
</comment>
<protein>
    <submittedName>
        <fullName evidence="2">Uncharacterized protein</fullName>
    </submittedName>
</protein>
<evidence type="ECO:0000313" key="2">
    <source>
        <dbReference type="EMBL" id="MBC3829930.1"/>
    </source>
</evidence>
<keyword evidence="3" id="KW-1185">Reference proteome</keyword>